<proteinExistence type="inferred from homology"/>
<feature type="transmembrane region" description="Helical" evidence="7">
    <location>
        <begin position="63"/>
        <end position="81"/>
    </location>
</feature>
<evidence type="ECO:0000256" key="7">
    <source>
        <dbReference type="SAM" id="Phobius"/>
    </source>
</evidence>
<protein>
    <submittedName>
        <fullName evidence="9">EamA family transporter</fullName>
    </submittedName>
</protein>
<dbReference type="RefSeq" id="WP_277549657.1">
    <property type="nucleotide sequence ID" value="NZ_JARAMH010000001.1"/>
</dbReference>
<reference evidence="10" key="1">
    <citation type="journal article" date="2019" name="Int. J. Syst. Evol. Microbiol.">
        <title>The Global Catalogue of Microorganisms (GCM) 10K type strain sequencing project: providing services to taxonomists for standard genome sequencing and annotation.</title>
        <authorList>
            <consortium name="The Broad Institute Genomics Platform"/>
            <consortium name="The Broad Institute Genome Sequencing Center for Infectious Disease"/>
            <person name="Wu L."/>
            <person name="Ma J."/>
        </authorList>
    </citation>
    <scope>NUCLEOTIDE SEQUENCE [LARGE SCALE GENOMIC DNA]</scope>
    <source>
        <strain evidence="10">CGMCC 4.6946</strain>
    </source>
</reference>
<name>A0ABV9TFX6_9MICC</name>
<dbReference type="SUPFAM" id="SSF103481">
    <property type="entry name" value="Multidrug resistance efflux transporter EmrE"/>
    <property type="match status" value="1"/>
</dbReference>
<evidence type="ECO:0000256" key="6">
    <source>
        <dbReference type="SAM" id="MobiDB-lite"/>
    </source>
</evidence>
<gene>
    <name evidence="9" type="ORF">ACFPCS_04565</name>
</gene>
<feature type="transmembrane region" description="Helical" evidence="7">
    <location>
        <begin position="32"/>
        <end position="51"/>
    </location>
</feature>
<dbReference type="Pfam" id="PF00892">
    <property type="entry name" value="EamA"/>
    <property type="match status" value="1"/>
</dbReference>
<dbReference type="Gene3D" id="1.10.3730.20">
    <property type="match status" value="1"/>
</dbReference>
<dbReference type="EMBL" id="JBHSIW010000007">
    <property type="protein sequence ID" value="MFC4902836.1"/>
    <property type="molecule type" value="Genomic_DNA"/>
</dbReference>
<evidence type="ECO:0000259" key="8">
    <source>
        <dbReference type="Pfam" id="PF00892"/>
    </source>
</evidence>
<keyword evidence="4 7" id="KW-1133">Transmembrane helix</keyword>
<keyword evidence="10" id="KW-1185">Reference proteome</keyword>
<dbReference type="InterPro" id="IPR037185">
    <property type="entry name" value="EmrE-like"/>
</dbReference>
<sequence>MTGWQLVLGAVVIAPLVPVLDTGPFVLDGPAIAGYTWLAVPGTTIAYAVWFSAGRRLPATSTAMLGALSPVVAALVGWVWLGQALSGVQSAGFALALVAALLGQTAAHRPAGTPRRPGGEPAGCPGRVPAAP</sequence>
<accession>A0ABV9TFX6</accession>
<dbReference type="Proteomes" id="UP001595797">
    <property type="component" value="Unassembled WGS sequence"/>
</dbReference>
<feature type="region of interest" description="Disordered" evidence="6">
    <location>
        <begin position="109"/>
        <end position="132"/>
    </location>
</feature>
<dbReference type="InterPro" id="IPR000620">
    <property type="entry name" value="EamA_dom"/>
</dbReference>
<feature type="domain" description="EamA" evidence="8">
    <location>
        <begin position="1"/>
        <end position="102"/>
    </location>
</feature>
<evidence type="ECO:0000256" key="5">
    <source>
        <dbReference type="ARBA" id="ARBA00023136"/>
    </source>
</evidence>
<keyword evidence="5 7" id="KW-0472">Membrane</keyword>
<evidence type="ECO:0000313" key="9">
    <source>
        <dbReference type="EMBL" id="MFC4902836.1"/>
    </source>
</evidence>
<comment type="subcellular location">
    <subcellularLocation>
        <location evidence="1">Membrane</location>
        <topology evidence="1">Multi-pass membrane protein</topology>
    </subcellularLocation>
</comment>
<evidence type="ECO:0000256" key="2">
    <source>
        <dbReference type="ARBA" id="ARBA00007362"/>
    </source>
</evidence>
<keyword evidence="3 7" id="KW-0812">Transmembrane</keyword>
<comment type="caution">
    <text evidence="9">The sequence shown here is derived from an EMBL/GenBank/DDBJ whole genome shotgun (WGS) entry which is preliminary data.</text>
</comment>
<evidence type="ECO:0000256" key="1">
    <source>
        <dbReference type="ARBA" id="ARBA00004141"/>
    </source>
</evidence>
<feature type="transmembrane region" description="Helical" evidence="7">
    <location>
        <begin position="87"/>
        <end position="107"/>
    </location>
</feature>
<dbReference type="PANTHER" id="PTHR32322:SF2">
    <property type="entry name" value="EAMA DOMAIN-CONTAINING PROTEIN"/>
    <property type="match status" value="1"/>
</dbReference>
<dbReference type="InterPro" id="IPR050638">
    <property type="entry name" value="AA-Vitamin_Transporters"/>
</dbReference>
<evidence type="ECO:0000256" key="4">
    <source>
        <dbReference type="ARBA" id="ARBA00022989"/>
    </source>
</evidence>
<evidence type="ECO:0000256" key="3">
    <source>
        <dbReference type="ARBA" id="ARBA00022692"/>
    </source>
</evidence>
<dbReference type="PANTHER" id="PTHR32322">
    <property type="entry name" value="INNER MEMBRANE TRANSPORTER"/>
    <property type="match status" value="1"/>
</dbReference>
<comment type="similarity">
    <text evidence="2">Belongs to the EamA transporter family.</text>
</comment>
<organism evidence="9 10">
    <name type="scientific">Kocuria oceani</name>
    <dbReference type="NCBI Taxonomy" id="988827"/>
    <lineage>
        <taxon>Bacteria</taxon>
        <taxon>Bacillati</taxon>
        <taxon>Actinomycetota</taxon>
        <taxon>Actinomycetes</taxon>
        <taxon>Micrococcales</taxon>
        <taxon>Micrococcaceae</taxon>
        <taxon>Kocuria</taxon>
    </lineage>
</organism>
<evidence type="ECO:0000313" key="10">
    <source>
        <dbReference type="Proteomes" id="UP001595797"/>
    </source>
</evidence>